<reference evidence="2 3" key="1">
    <citation type="submission" date="2015-11" db="EMBL/GenBank/DDBJ databases">
        <title>Genomic analysis of 38 Legionella species identifies large and diverse effector repertoires.</title>
        <authorList>
            <person name="Burstein D."/>
            <person name="Amaro F."/>
            <person name="Zusman T."/>
            <person name="Lifshitz Z."/>
            <person name="Cohen O."/>
            <person name="Gilbert J.A."/>
            <person name="Pupko T."/>
            <person name="Shuman H.A."/>
            <person name="Segal G."/>
        </authorList>
    </citation>
    <scope>NUCLEOTIDE SEQUENCE [LARGE SCALE GENOMIC DNA]</scope>
    <source>
        <strain evidence="2 3">SC-63-C7</strain>
    </source>
</reference>
<proteinExistence type="predicted"/>
<comment type="caution">
    <text evidence="2">The sequence shown here is derived from an EMBL/GenBank/DDBJ whole genome shotgun (WGS) entry which is preliminary data.</text>
</comment>
<protein>
    <submittedName>
        <fullName evidence="2">Uncharacterized protein</fullName>
    </submittedName>
</protein>
<name>A0A0W0ZBF8_9GAMM</name>
<accession>A0A0W0ZBF8</accession>
<evidence type="ECO:0000313" key="2">
    <source>
        <dbReference type="EMBL" id="KTD66498.1"/>
    </source>
</evidence>
<dbReference type="Proteomes" id="UP000054703">
    <property type="component" value="Unassembled WGS sequence"/>
</dbReference>
<dbReference type="EMBL" id="LNYU01000009">
    <property type="protein sequence ID" value="KTD66498.1"/>
    <property type="molecule type" value="Genomic_DNA"/>
</dbReference>
<evidence type="ECO:0000313" key="3">
    <source>
        <dbReference type="Proteomes" id="UP000054703"/>
    </source>
</evidence>
<gene>
    <name evidence="2" type="ORF">Lsan_0443</name>
</gene>
<dbReference type="PATRIC" id="fig|45074.5.peg.470"/>
<keyword evidence="3" id="KW-1185">Reference proteome</keyword>
<evidence type="ECO:0000256" key="1">
    <source>
        <dbReference type="SAM" id="MobiDB-lite"/>
    </source>
</evidence>
<sequence length="54" mass="5899">MRGTQNSFPGDHSGLEPPDSISNSEVKRTCANDSVRFPHVKVGHRQGFFLKAAS</sequence>
<dbReference type="AlphaFoldDB" id="A0A0W0ZBF8"/>
<feature type="region of interest" description="Disordered" evidence="1">
    <location>
        <begin position="1"/>
        <end position="27"/>
    </location>
</feature>
<organism evidence="2 3">
    <name type="scientific">Legionella santicrucis</name>
    <dbReference type="NCBI Taxonomy" id="45074"/>
    <lineage>
        <taxon>Bacteria</taxon>
        <taxon>Pseudomonadati</taxon>
        <taxon>Pseudomonadota</taxon>
        <taxon>Gammaproteobacteria</taxon>
        <taxon>Legionellales</taxon>
        <taxon>Legionellaceae</taxon>
        <taxon>Legionella</taxon>
    </lineage>
</organism>